<dbReference type="EMBL" id="GBRH01181958">
    <property type="protein sequence ID" value="JAE15938.1"/>
    <property type="molecule type" value="Transcribed_RNA"/>
</dbReference>
<sequence>MSMSSFSRQK</sequence>
<reference evidence="1" key="1">
    <citation type="submission" date="2014-09" db="EMBL/GenBank/DDBJ databases">
        <authorList>
            <person name="Magalhaes I.L.F."/>
            <person name="Oliveira U."/>
            <person name="Santos F.R."/>
            <person name="Vidigal T.H.D.A."/>
            <person name="Brescovit A.D."/>
            <person name="Santos A.J."/>
        </authorList>
    </citation>
    <scope>NUCLEOTIDE SEQUENCE</scope>
    <source>
        <tissue evidence="1">Shoot tissue taken approximately 20 cm above the soil surface</tissue>
    </source>
</reference>
<protein>
    <submittedName>
        <fullName evidence="1">Uncharacterized protein</fullName>
    </submittedName>
</protein>
<organism evidence="1">
    <name type="scientific">Arundo donax</name>
    <name type="common">Giant reed</name>
    <name type="synonym">Donax arundinaceus</name>
    <dbReference type="NCBI Taxonomy" id="35708"/>
    <lineage>
        <taxon>Eukaryota</taxon>
        <taxon>Viridiplantae</taxon>
        <taxon>Streptophyta</taxon>
        <taxon>Embryophyta</taxon>
        <taxon>Tracheophyta</taxon>
        <taxon>Spermatophyta</taxon>
        <taxon>Magnoliopsida</taxon>
        <taxon>Liliopsida</taxon>
        <taxon>Poales</taxon>
        <taxon>Poaceae</taxon>
        <taxon>PACMAD clade</taxon>
        <taxon>Arundinoideae</taxon>
        <taxon>Arundineae</taxon>
        <taxon>Arundo</taxon>
    </lineage>
</organism>
<proteinExistence type="predicted"/>
<reference evidence="1" key="2">
    <citation type="journal article" date="2015" name="Data Brief">
        <title>Shoot transcriptome of the giant reed, Arundo donax.</title>
        <authorList>
            <person name="Barrero R.A."/>
            <person name="Guerrero F.D."/>
            <person name="Moolhuijzen P."/>
            <person name="Goolsby J.A."/>
            <person name="Tidwell J."/>
            <person name="Bellgard S.E."/>
            <person name="Bellgard M.I."/>
        </authorList>
    </citation>
    <scope>NUCLEOTIDE SEQUENCE</scope>
    <source>
        <tissue evidence="1">Shoot tissue taken approximately 20 cm above the soil surface</tissue>
    </source>
</reference>
<evidence type="ECO:0000313" key="1">
    <source>
        <dbReference type="EMBL" id="JAE15938.1"/>
    </source>
</evidence>
<name>A0A0A9G5K4_ARUDO</name>
<accession>A0A0A9G5K4</accession>